<evidence type="ECO:0000256" key="1">
    <source>
        <dbReference type="ARBA" id="ARBA00022737"/>
    </source>
</evidence>
<dbReference type="Pfam" id="PF01380">
    <property type="entry name" value="SIS"/>
    <property type="match status" value="1"/>
</dbReference>
<dbReference type="CDD" id="cd05008">
    <property type="entry name" value="SIS_GlmS_GlmD_1"/>
    <property type="match status" value="1"/>
</dbReference>
<dbReference type="PANTHER" id="PTHR10937:SF17">
    <property type="entry name" value="GLUCOSAMINE-FRUCTOSE-6-PHOSPHATE AMINOTRANSFERASE"/>
    <property type="match status" value="1"/>
</dbReference>
<dbReference type="CDD" id="cd05009">
    <property type="entry name" value="SIS_GlmS_GlmD_2"/>
    <property type="match status" value="1"/>
</dbReference>
<evidence type="ECO:0000313" key="3">
    <source>
        <dbReference type="EMBL" id="TCU60225.1"/>
    </source>
</evidence>
<gene>
    <name evidence="3" type="ORF">EDD61_10884</name>
</gene>
<evidence type="ECO:0000313" key="4">
    <source>
        <dbReference type="Proteomes" id="UP000295773"/>
    </source>
</evidence>
<dbReference type="PROSITE" id="PS51464">
    <property type="entry name" value="SIS"/>
    <property type="match status" value="1"/>
</dbReference>
<accession>A0A4V2VKJ6</accession>
<protein>
    <submittedName>
        <fullName evidence="3">Glucoselysine-6-phosphate deglycase</fullName>
    </submittedName>
</protein>
<organism evidence="3 4">
    <name type="scientific">Longicatena caecimuris</name>
    <dbReference type="NCBI Taxonomy" id="1796635"/>
    <lineage>
        <taxon>Bacteria</taxon>
        <taxon>Bacillati</taxon>
        <taxon>Bacillota</taxon>
        <taxon>Erysipelotrichia</taxon>
        <taxon>Erysipelotrichales</taxon>
        <taxon>Erysipelotrichaceae</taxon>
        <taxon>Longicatena</taxon>
    </lineage>
</organism>
<dbReference type="GO" id="GO:0006002">
    <property type="term" value="P:fructose 6-phosphate metabolic process"/>
    <property type="evidence" value="ECO:0007669"/>
    <property type="project" value="TreeGrafter"/>
</dbReference>
<dbReference type="GO" id="GO:0006487">
    <property type="term" value="P:protein N-linked glycosylation"/>
    <property type="evidence" value="ECO:0007669"/>
    <property type="project" value="TreeGrafter"/>
</dbReference>
<dbReference type="InterPro" id="IPR035466">
    <property type="entry name" value="GlmS/AgaS_SIS"/>
</dbReference>
<dbReference type="EMBL" id="SMBP01000008">
    <property type="protein sequence ID" value="TCU60225.1"/>
    <property type="molecule type" value="Genomic_DNA"/>
</dbReference>
<proteinExistence type="predicted"/>
<feature type="domain" description="SIS" evidence="2">
    <location>
        <begin position="28"/>
        <end position="171"/>
    </location>
</feature>
<dbReference type="InterPro" id="IPR046348">
    <property type="entry name" value="SIS_dom_sf"/>
</dbReference>
<keyword evidence="4" id="KW-1185">Reference proteome</keyword>
<dbReference type="InterPro" id="IPR035490">
    <property type="entry name" value="GlmS/FrlB_SIS"/>
</dbReference>
<dbReference type="InterPro" id="IPR001347">
    <property type="entry name" value="SIS_dom"/>
</dbReference>
<sequence length="358" mass="40039">MEKMTMMDYIKETPAQAMKNIEDYATLCAPLVNYAKEKKMRRLWLVASGSSYNACHCARSFLMHTLQMEVKITTPYTFTWYEHAIADDDVVIVVSQSGYSTNAIAALDKIRALGYTGVALTGNVEHDIKDHADLVFDYGVGEELVGYVTKGVTTLMLYLMLFAIAYTKRSEKLDEVKKAIKLNQEMIDKAQTFVKRHYKDFSSMHSIYVCGAGAGYGIALEGALKSGETIHIPALPLEMEEYIHGPNLQLTPSYTVLLIDGNDAASNRVQQIYQATRSVSEHTFMLSNAANLDDDHILTLSDMVESDLTPLVYLPFVQVLAAMISQDLNSVKQHPLLKKFKSYADAKTASFINYDEDD</sequence>
<dbReference type="AlphaFoldDB" id="A0A4V2VKJ6"/>
<reference evidence="3 4" key="1">
    <citation type="submission" date="2019-03" db="EMBL/GenBank/DDBJ databases">
        <title>Genomic Encyclopedia of Type Strains, Phase IV (KMG-IV): sequencing the most valuable type-strain genomes for metagenomic binning, comparative biology and taxonomic classification.</title>
        <authorList>
            <person name="Goeker M."/>
        </authorList>
    </citation>
    <scope>NUCLEOTIDE SEQUENCE [LARGE SCALE GENOMIC DNA]</scope>
    <source>
        <strain evidence="3 4">DSM 29481</strain>
    </source>
</reference>
<comment type="caution">
    <text evidence="3">The sequence shown here is derived from an EMBL/GenBank/DDBJ whole genome shotgun (WGS) entry which is preliminary data.</text>
</comment>
<dbReference type="GO" id="GO:0006047">
    <property type="term" value="P:UDP-N-acetylglucosamine metabolic process"/>
    <property type="evidence" value="ECO:0007669"/>
    <property type="project" value="TreeGrafter"/>
</dbReference>
<keyword evidence="1" id="KW-0677">Repeat</keyword>
<name>A0A4V2VKJ6_9FIRM</name>
<dbReference type="Gene3D" id="3.40.50.10490">
    <property type="entry name" value="Glucose-6-phosphate isomerase like protein, domain 1"/>
    <property type="match status" value="2"/>
</dbReference>
<dbReference type="Proteomes" id="UP000295773">
    <property type="component" value="Unassembled WGS sequence"/>
</dbReference>
<dbReference type="PANTHER" id="PTHR10937">
    <property type="entry name" value="GLUCOSAMINE--FRUCTOSE-6-PHOSPHATE AMINOTRANSFERASE, ISOMERIZING"/>
    <property type="match status" value="1"/>
</dbReference>
<dbReference type="RefSeq" id="WP_132224594.1">
    <property type="nucleotide sequence ID" value="NZ_JANKBG010000008.1"/>
</dbReference>
<dbReference type="SUPFAM" id="SSF53697">
    <property type="entry name" value="SIS domain"/>
    <property type="match status" value="1"/>
</dbReference>
<dbReference type="GO" id="GO:0004360">
    <property type="term" value="F:glutamine-fructose-6-phosphate transaminase (isomerizing) activity"/>
    <property type="evidence" value="ECO:0007669"/>
    <property type="project" value="TreeGrafter"/>
</dbReference>
<dbReference type="GO" id="GO:0097367">
    <property type="term" value="F:carbohydrate derivative binding"/>
    <property type="evidence" value="ECO:0007669"/>
    <property type="project" value="InterPro"/>
</dbReference>
<evidence type="ECO:0000259" key="2">
    <source>
        <dbReference type="PROSITE" id="PS51464"/>
    </source>
</evidence>